<evidence type="ECO:0000256" key="1">
    <source>
        <dbReference type="SAM" id="MobiDB-lite"/>
    </source>
</evidence>
<evidence type="ECO:0000313" key="3">
    <source>
        <dbReference type="Proteomes" id="UP000266841"/>
    </source>
</evidence>
<evidence type="ECO:0000313" key="2">
    <source>
        <dbReference type="EMBL" id="EJK55543.1"/>
    </source>
</evidence>
<feature type="non-terminal residue" evidence="2">
    <location>
        <position position="1"/>
    </location>
</feature>
<reference evidence="2 3" key="1">
    <citation type="journal article" date="2012" name="Genome Biol.">
        <title>Genome and low-iron response of an oceanic diatom adapted to chronic iron limitation.</title>
        <authorList>
            <person name="Lommer M."/>
            <person name="Specht M."/>
            <person name="Roy A.S."/>
            <person name="Kraemer L."/>
            <person name="Andreson R."/>
            <person name="Gutowska M.A."/>
            <person name="Wolf J."/>
            <person name="Bergner S.V."/>
            <person name="Schilhabel M.B."/>
            <person name="Klostermeier U.C."/>
            <person name="Beiko R.G."/>
            <person name="Rosenstiel P."/>
            <person name="Hippler M."/>
            <person name="Laroche J."/>
        </authorList>
    </citation>
    <scope>NUCLEOTIDE SEQUENCE [LARGE SCALE GENOMIC DNA]</scope>
    <source>
        <strain evidence="2 3">CCMP1005</strain>
    </source>
</reference>
<dbReference type="EMBL" id="AGNL01033799">
    <property type="protein sequence ID" value="EJK55543.1"/>
    <property type="molecule type" value="Genomic_DNA"/>
</dbReference>
<name>K0RP42_THAOC</name>
<keyword evidence="3" id="KW-1185">Reference proteome</keyword>
<dbReference type="AlphaFoldDB" id="K0RP42"/>
<sequence length="426" mass="48275">NSKMRRRHAKKDKSPLPVPPTFAGVTKAPSASSLRLKAAAGASYSNARNITPKALRRRNARDRKLFAMHCEELELISPQDDVGRVPTSSKAYMFFDGSEKNRPATFPRHVRGRHVEVRSVYETKIHGGGVMYMGNGKNDPDFIVCPQGVCLKMLDLETLPGVVDNFLLVARVHPSSTKRECMIVGDSPSDKYCGNFGVVRPLGMRGILKFSCHMKKVPTETYNNLVRFSRRLENVVLRYLPSHVIRHMARAKEAVDYQTMKGIGLDSSEEPQFYSSIACGVNLVLSSHIDPVDFTYCAVFAFKLDYGPRDKEKTLVYFTFPGLGKKGMSVKMWHGQVVIFNAHQVYSNYDTNKTQLDEAPFGRADDDYGPGSEPPPHDRLRYVSTFMPSRRRPPAAVGKPSFPRFKVYYLLRRRVRFEPRPLDFRE</sequence>
<feature type="region of interest" description="Disordered" evidence="1">
    <location>
        <begin position="1"/>
        <end position="30"/>
    </location>
</feature>
<protein>
    <submittedName>
        <fullName evidence="2">Uncharacterized protein</fullName>
    </submittedName>
</protein>
<comment type="caution">
    <text evidence="2">The sequence shown here is derived from an EMBL/GenBank/DDBJ whole genome shotgun (WGS) entry which is preliminary data.</text>
</comment>
<gene>
    <name evidence="2" type="ORF">THAOC_24718</name>
</gene>
<proteinExistence type="predicted"/>
<organism evidence="2 3">
    <name type="scientific">Thalassiosira oceanica</name>
    <name type="common">Marine diatom</name>
    <dbReference type="NCBI Taxonomy" id="159749"/>
    <lineage>
        <taxon>Eukaryota</taxon>
        <taxon>Sar</taxon>
        <taxon>Stramenopiles</taxon>
        <taxon>Ochrophyta</taxon>
        <taxon>Bacillariophyta</taxon>
        <taxon>Coscinodiscophyceae</taxon>
        <taxon>Thalassiosirophycidae</taxon>
        <taxon>Thalassiosirales</taxon>
        <taxon>Thalassiosiraceae</taxon>
        <taxon>Thalassiosira</taxon>
    </lineage>
</organism>
<feature type="compositionally biased region" description="Basic residues" evidence="1">
    <location>
        <begin position="1"/>
        <end position="11"/>
    </location>
</feature>
<dbReference type="Proteomes" id="UP000266841">
    <property type="component" value="Unassembled WGS sequence"/>
</dbReference>
<accession>K0RP42</accession>